<evidence type="ECO:0000256" key="9">
    <source>
        <dbReference type="RuleBase" id="RU362122"/>
    </source>
</evidence>
<protein>
    <recommendedName>
        <fullName evidence="9">Branched-chain amino acid transport system carrier protein</fullName>
    </recommendedName>
</protein>
<keyword evidence="7 9" id="KW-1133">Transmembrane helix</keyword>
<comment type="caution">
    <text evidence="10">The sequence shown here is derived from an EMBL/GenBank/DDBJ whole genome shotgun (WGS) entry which is preliminary data.</text>
</comment>
<comment type="function">
    <text evidence="9">Component of the transport system for branched-chain amino acids.</text>
</comment>
<keyword evidence="3 9" id="KW-0813">Transport</keyword>
<sequence length="111" mass="12724">MKRLHYFLHSLVWGCKFWTKYNFLVECSIFSSYLLFDCVNSNFYFHPLFGGSSYVYIGAISLTSIIALYDGLRAFGFTFGIIDTYRGYLPFSELGLGWIVPAFIGSAICYI</sequence>
<name>A0A544T769_9BACI</name>
<comment type="caution">
    <text evidence="9">Lacks conserved residue(s) required for the propagation of feature annotation.</text>
</comment>
<keyword evidence="8 9" id="KW-0472">Membrane</keyword>
<evidence type="ECO:0000313" key="11">
    <source>
        <dbReference type="Proteomes" id="UP000317316"/>
    </source>
</evidence>
<dbReference type="Proteomes" id="UP000317316">
    <property type="component" value="Unassembled WGS sequence"/>
</dbReference>
<dbReference type="EMBL" id="VDGH01000006">
    <property type="protein sequence ID" value="TQR13302.1"/>
    <property type="molecule type" value="Genomic_DNA"/>
</dbReference>
<organism evidence="10 11">
    <name type="scientific">Psychrobacillus lasiicapitis</name>
    <dbReference type="NCBI Taxonomy" id="1636719"/>
    <lineage>
        <taxon>Bacteria</taxon>
        <taxon>Bacillati</taxon>
        <taxon>Bacillota</taxon>
        <taxon>Bacilli</taxon>
        <taxon>Bacillales</taxon>
        <taxon>Bacillaceae</taxon>
        <taxon>Psychrobacillus</taxon>
    </lineage>
</organism>
<comment type="similarity">
    <text evidence="2 9">Belongs to the branched chain amino acid transporter family.</text>
</comment>
<evidence type="ECO:0000313" key="10">
    <source>
        <dbReference type="EMBL" id="TQR13302.1"/>
    </source>
</evidence>
<evidence type="ECO:0000256" key="3">
    <source>
        <dbReference type="ARBA" id="ARBA00022448"/>
    </source>
</evidence>
<dbReference type="InterPro" id="IPR004685">
    <property type="entry name" value="Brnchd-chn_aa_trnsp_Livcs"/>
</dbReference>
<dbReference type="GO" id="GO:0015658">
    <property type="term" value="F:branched-chain amino acid transmembrane transporter activity"/>
    <property type="evidence" value="ECO:0007669"/>
    <property type="project" value="UniProtKB-UniRule"/>
</dbReference>
<evidence type="ECO:0000256" key="2">
    <source>
        <dbReference type="ARBA" id="ARBA00008540"/>
    </source>
</evidence>
<gene>
    <name evidence="10" type="ORF">FG382_12160</name>
</gene>
<evidence type="ECO:0000256" key="5">
    <source>
        <dbReference type="ARBA" id="ARBA00022692"/>
    </source>
</evidence>
<keyword evidence="4" id="KW-1003">Cell membrane</keyword>
<dbReference type="OrthoDB" id="9783920at2"/>
<dbReference type="GO" id="GO:0005886">
    <property type="term" value="C:plasma membrane"/>
    <property type="evidence" value="ECO:0007669"/>
    <property type="project" value="UniProtKB-SubCell"/>
</dbReference>
<keyword evidence="5 9" id="KW-0812">Transmembrane</keyword>
<keyword evidence="11" id="KW-1185">Reference proteome</keyword>
<dbReference type="Pfam" id="PF05525">
    <property type="entry name" value="Branch_AA_trans"/>
    <property type="match status" value="1"/>
</dbReference>
<dbReference type="GO" id="GO:0006865">
    <property type="term" value="P:amino acid transport"/>
    <property type="evidence" value="ECO:0007669"/>
    <property type="project" value="UniProtKB-KW"/>
</dbReference>
<comment type="subcellular location">
    <subcellularLocation>
        <location evidence="1 9">Cell membrane</location>
        <topology evidence="1 9">Multi-pass membrane protein</topology>
    </subcellularLocation>
</comment>
<feature type="transmembrane region" description="Helical" evidence="9">
    <location>
        <begin position="48"/>
        <end position="69"/>
    </location>
</feature>
<evidence type="ECO:0000256" key="7">
    <source>
        <dbReference type="ARBA" id="ARBA00022989"/>
    </source>
</evidence>
<accession>A0A544T769</accession>
<keyword evidence="6 9" id="KW-0029">Amino-acid transport</keyword>
<evidence type="ECO:0000256" key="6">
    <source>
        <dbReference type="ARBA" id="ARBA00022970"/>
    </source>
</evidence>
<evidence type="ECO:0000256" key="4">
    <source>
        <dbReference type="ARBA" id="ARBA00022475"/>
    </source>
</evidence>
<evidence type="ECO:0000256" key="8">
    <source>
        <dbReference type="ARBA" id="ARBA00023136"/>
    </source>
</evidence>
<reference evidence="10 11" key="1">
    <citation type="submission" date="2019-05" db="EMBL/GenBank/DDBJ databases">
        <title>Psychrobacillus vulpis sp. nov., a new species isolated from feces of a red fox that inhabits in The Tablas de Daimiel Natural Park, Albacete, Spain.</title>
        <authorList>
            <person name="Rodriguez M."/>
            <person name="Reina J.C."/>
            <person name="Bejar V."/>
            <person name="Llamas I."/>
        </authorList>
    </citation>
    <scope>NUCLEOTIDE SEQUENCE [LARGE SCALE GENOMIC DNA]</scope>
    <source>
        <strain evidence="10 11">NEAU-3TGS17</strain>
    </source>
</reference>
<proteinExistence type="inferred from homology"/>
<feature type="transmembrane region" description="Helical" evidence="9">
    <location>
        <begin position="89"/>
        <end position="110"/>
    </location>
</feature>
<dbReference type="AlphaFoldDB" id="A0A544T769"/>
<evidence type="ECO:0000256" key="1">
    <source>
        <dbReference type="ARBA" id="ARBA00004651"/>
    </source>
</evidence>